<dbReference type="SUPFAM" id="SSF46894">
    <property type="entry name" value="C-terminal effector domain of the bipartite response regulators"/>
    <property type="match status" value="1"/>
</dbReference>
<dbReference type="EMBL" id="JBHRTG010000019">
    <property type="protein sequence ID" value="MFC3166404.1"/>
    <property type="molecule type" value="Genomic_DNA"/>
</dbReference>
<evidence type="ECO:0000313" key="6">
    <source>
        <dbReference type="Proteomes" id="UP001595647"/>
    </source>
</evidence>
<keyword evidence="3" id="KW-0804">Transcription</keyword>
<organism evidence="5 6">
    <name type="scientific">Ciceribacter thiooxidans</name>
    <dbReference type="NCBI Taxonomy" id="1969821"/>
    <lineage>
        <taxon>Bacteria</taxon>
        <taxon>Pseudomonadati</taxon>
        <taxon>Pseudomonadota</taxon>
        <taxon>Alphaproteobacteria</taxon>
        <taxon>Hyphomicrobiales</taxon>
        <taxon>Rhizobiaceae</taxon>
        <taxon>Ciceribacter</taxon>
    </lineage>
</organism>
<dbReference type="PANTHER" id="PTHR44688:SF16">
    <property type="entry name" value="DNA-BINDING TRANSCRIPTIONAL ACTIVATOR DEVR_DOSR"/>
    <property type="match status" value="1"/>
</dbReference>
<evidence type="ECO:0000256" key="1">
    <source>
        <dbReference type="ARBA" id="ARBA00023015"/>
    </source>
</evidence>
<evidence type="ECO:0000313" key="5">
    <source>
        <dbReference type="EMBL" id="MFC3166404.1"/>
    </source>
</evidence>
<dbReference type="InterPro" id="IPR016032">
    <property type="entry name" value="Sig_transdc_resp-reg_C-effctor"/>
</dbReference>
<keyword evidence="2" id="KW-0238">DNA-binding</keyword>
<dbReference type="PANTHER" id="PTHR44688">
    <property type="entry name" value="DNA-BINDING TRANSCRIPTIONAL ACTIVATOR DEVR_DOSR"/>
    <property type="match status" value="1"/>
</dbReference>
<accession>A0ABV7I6X7</accession>
<sequence>MSSALGPLASLPTFKAWNTLVAEAIDCLGSRGFPDALGASLRLLSPFQMMNGFIYSSDGRAFDLYNDKIVAERTLIVDRYLAGAFVLDPFYDAIRTDSSERMIVMRELAPDDFSRTEYFRLHYATTAIVDEIGFVLRLNHGYTAVLSLSRTGRAAPFSEEDLQCLRSAAPLVCTLGSRHWRDAPALLLEIRNATPVSRIEHPRLTRRELEIVTLILKGHSNLSLAAVLGLSPNTVKVHRRQIYSKLNISSQGELFRLFLA</sequence>
<evidence type="ECO:0000259" key="4">
    <source>
        <dbReference type="PROSITE" id="PS50043"/>
    </source>
</evidence>
<dbReference type="RefSeq" id="WP_244658821.1">
    <property type="nucleotide sequence ID" value="NZ_CP059897.1"/>
</dbReference>
<proteinExistence type="predicted"/>
<keyword evidence="6" id="KW-1185">Reference proteome</keyword>
<dbReference type="Gene3D" id="1.10.10.10">
    <property type="entry name" value="Winged helix-like DNA-binding domain superfamily/Winged helix DNA-binding domain"/>
    <property type="match status" value="1"/>
</dbReference>
<dbReference type="Proteomes" id="UP001595647">
    <property type="component" value="Unassembled WGS sequence"/>
</dbReference>
<dbReference type="InterPro" id="IPR000792">
    <property type="entry name" value="Tscrpt_reg_LuxR_C"/>
</dbReference>
<dbReference type="PROSITE" id="PS50043">
    <property type="entry name" value="HTH_LUXR_2"/>
    <property type="match status" value="1"/>
</dbReference>
<name>A0ABV7I6X7_9HYPH</name>
<feature type="domain" description="HTH luxR-type" evidence="4">
    <location>
        <begin position="197"/>
        <end position="260"/>
    </location>
</feature>
<dbReference type="PRINTS" id="PR00038">
    <property type="entry name" value="HTHLUXR"/>
</dbReference>
<dbReference type="CDD" id="cd06170">
    <property type="entry name" value="LuxR_C_like"/>
    <property type="match status" value="1"/>
</dbReference>
<protein>
    <submittedName>
        <fullName evidence="5">LuxR C-terminal-related transcriptional regulator</fullName>
    </submittedName>
</protein>
<gene>
    <name evidence="5" type="ORF">ACFOHV_24300</name>
</gene>
<evidence type="ECO:0000256" key="3">
    <source>
        <dbReference type="ARBA" id="ARBA00023163"/>
    </source>
</evidence>
<dbReference type="SMART" id="SM00421">
    <property type="entry name" value="HTH_LUXR"/>
    <property type="match status" value="1"/>
</dbReference>
<dbReference type="InterPro" id="IPR036388">
    <property type="entry name" value="WH-like_DNA-bd_sf"/>
</dbReference>
<comment type="caution">
    <text evidence="5">The sequence shown here is derived from an EMBL/GenBank/DDBJ whole genome shotgun (WGS) entry which is preliminary data.</text>
</comment>
<dbReference type="Pfam" id="PF00196">
    <property type="entry name" value="GerE"/>
    <property type="match status" value="1"/>
</dbReference>
<keyword evidence="1" id="KW-0805">Transcription regulation</keyword>
<reference evidence="6" key="1">
    <citation type="journal article" date="2019" name="Int. J. Syst. Evol. Microbiol.">
        <title>The Global Catalogue of Microorganisms (GCM) 10K type strain sequencing project: providing services to taxonomists for standard genome sequencing and annotation.</title>
        <authorList>
            <consortium name="The Broad Institute Genomics Platform"/>
            <consortium name="The Broad Institute Genome Sequencing Center for Infectious Disease"/>
            <person name="Wu L."/>
            <person name="Ma J."/>
        </authorList>
    </citation>
    <scope>NUCLEOTIDE SEQUENCE [LARGE SCALE GENOMIC DNA]</scope>
    <source>
        <strain evidence="6">KCTC 52231</strain>
    </source>
</reference>
<evidence type="ECO:0000256" key="2">
    <source>
        <dbReference type="ARBA" id="ARBA00023125"/>
    </source>
</evidence>